<dbReference type="PIRSF" id="PIRSF006232">
    <property type="entry name" value="Pirin"/>
    <property type="match status" value="1"/>
</dbReference>
<dbReference type="Pfam" id="PF05726">
    <property type="entry name" value="Pirin_C"/>
    <property type="match status" value="1"/>
</dbReference>
<feature type="binding site" evidence="2">
    <location>
        <position position="58"/>
    </location>
    <ligand>
        <name>Fe cation</name>
        <dbReference type="ChEBI" id="CHEBI:24875"/>
    </ligand>
</feature>
<dbReference type="InterPro" id="IPR014710">
    <property type="entry name" value="RmlC-like_jellyroll"/>
</dbReference>
<comment type="cofactor">
    <cofactor evidence="2">
        <name>Fe cation</name>
        <dbReference type="ChEBI" id="CHEBI:24875"/>
    </cofactor>
    <text evidence="2">Binds 1 Fe cation per subunit.</text>
</comment>
<organism evidence="6 7">
    <name type="scientific">Coleophoma crateriformis</name>
    <dbReference type="NCBI Taxonomy" id="565419"/>
    <lineage>
        <taxon>Eukaryota</taxon>
        <taxon>Fungi</taxon>
        <taxon>Dikarya</taxon>
        <taxon>Ascomycota</taxon>
        <taxon>Pezizomycotina</taxon>
        <taxon>Leotiomycetes</taxon>
        <taxon>Helotiales</taxon>
        <taxon>Dermateaceae</taxon>
        <taxon>Coleophoma</taxon>
    </lineage>
</organism>
<dbReference type="OrthoDB" id="198735at2759"/>
<dbReference type="InterPro" id="IPR011051">
    <property type="entry name" value="RmlC_Cupin_sf"/>
</dbReference>
<evidence type="ECO:0000259" key="4">
    <source>
        <dbReference type="Pfam" id="PF02678"/>
    </source>
</evidence>
<evidence type="ECO:0000259" key="5">
    <source>
        <dbReference type="Pfam" id="PF05726"/>
    </source>
</evidence>
<evidence type="ECO:0000313" key="7">
    <source>
        <dbReference type="Proteomes" id="UP000256328"/>
    </source>
</evidence>
<dbReference type="PANTHER" id="PTHR13903:SF8">
    <property type="entry name" value="PIRIN"/>
    <property type="match status" value="1"/>
</dbReference>
<evidence type="ECO:0000256" key="1">
    <source>
        <dbReference type="ARBA" id="ARBA00008416"/>
    </source>
</evidence>
<evidence type="ECO:0000256" key="2">
    <source>
        <dbReference type="PIRSR" id="PIRSR006232-1"/>
    </source>
</evidence>
<proteinExistence type="inferred from homology"/>
<feature type="binding site" evidence="2">
    <location>
        <position position="102"/>
    </location>
    <ligand>
        <name>Fe cation</name>
        <dbReference type="ChEBI" id="CHEBI:24875"/>
    </ligand>
</feature>
<dbReference type="GO" id="GO:0046872">
    <property type="term" value="F:metal ion binding"/>
    <property type="evidence" value="ECO:0007669"/>
    <property type="project" value="UniProtKB-KW"/>
</dbReference>
<evidence type="ECO:0000313" key="6">
    <source>
        <dbReference type="EMBL" id="RDW68247.1"/>
    </source>
</evidence>
<evidence type="ECO:0000256" key="3">
    <source>
        <dbReference type="RuleBase" id="RU003457"/>
    </source>
</evidence>
<dbReference type="SUPFAM" id="SSF51182">
    <property type="entry name" value="RmlC-like cupins"/>
    <property type="match status" value="1"/>
</dbReference>
<dbReference type="EMBL" id="PDLN01000013">
    <property type="protein sequence ID" value="RDW68247.1"/>
    <property type="molecule type" value="Genomic_DNA"/>
</dbReference>
<reference evidence="6 7" key="1">
    <citation type="journal article" date="2018" name="IMA Fungus">
        <title>IMA Genome-F 9: Draft genome sequence of Annulohypoxylon stygium, Aspergillus mulundensis, Berkeleyomyces basicola (syn. Thielaviopsis basicola), Ceratocystis smalleyi, two Cercospora beticola strains, Coleophoma cylindrospora, Fusarium fracticaudum, Phialophora cf. hyalina, and Morchella septimelata.</title>
        <authorList>
            <person name="Wingfield B.D."/>
            <person name="Bills G.F."/>
            <person name="Dong Y."/>
            <person name="Huang W."/>
            <person name="Nel W.J."/>
            <person name="Swalarsk-Parry B.S."/>
            <person name="Vaghefi N."/>
            <person name="Wilken P.M."/>
            <person name="An Z."/>
            <person name="de Beer Z.W."/>
            <person name="De Vos L."/>
            <person name="Chen L."/>
            <person name="Duong T.A."/>
            <person name="Gao Y."/>
            <person name="Hammerbacher A."/>
            <person name="Kikkert J.R."/>
            <person name="Li Y."/>
            <person name="Li H."/>
            <person name="Li K."/>
            <person name="Li Q."/>
            <person name="Liu X."/>
            <person name="Ma X."/>
            <person name="Naidoo K."/>
            <person name="Pethybridge S.J."/>
            <person name="Sun J."/>
            <person name="Steenkamp E.T."/>
            <person name="van der Nest M.A."/>
            <person name="van Wyk S."/>
            <person name="Wingfield M.J."/>
            <person name="Xiong C."/>
            <person name="Yue Q."/>
            <person name="Zhang X."/>
        </authorList>
    </citation>
    <scope>NUCLEOTIDE SEQUENCE [LARGE SCALE GENOMIC DNA]</scope>
    <source>
        <strain evidence="6 7">BP5796</strain>
    </source>
</reference>
<keyword evidence="7" id="KW-1185">Reference proteome</keyword>
<dbReference type="InterPro" id="IPR008778">
    <property type="entry name" value="Pirin_C_dom"/>
</dbReference>
<dbReference type="InterPro" id="IPR003829">
    <property type="entry name" value="Pirin_N_dom"/>
</dbReference>
<feature type="binding site" evidence="2">
    <location>
        <position position="56"/>
    </location>
    <ligand>
        <name>Fe cation</name>
        <dbReference type="ChEBI" id="CHEBI:24875"/>
    </ligand>
</feature>
<dbReference type="AlphaFoldDB" id="A0A3D8R2J2"/>
<protein>
    <submittedName>
        <fullName evidence="6">Putative pirin</fullName>
    </submittedName>
</protein>
<comment type="caution">
    <text evidence="6">The sequence shown here is derived from an EMBL/GenBank/DDBJ whole genome shotgun (WGS) entry which is preliminary data.</text>
</comment>
<keyword evidence="2" id="KW-0479">Metal-binding</keyword>
<name>A0A3D8R2J2_9HELO</name>
<feature type="domain" description="Pirin N-terminal" evidence="4">
    <location>
        <begin position="22"/>
        <end position="120"/>
    </location>
</feature>
<dbReference type="CDD" id="cd02247">
    <property type="entry name" value="cupin_pirin_C"/>
    <property type="match status" value="1"/>
</dbReference>
<keyword evidence="2" id="KW-0408">Iron</keyword>
<dbReference type="InterPro" id="IPR012093">
    <property type="entry name" value="Pirin"/>
</dbReference>
<dbReference type="Gene3D" id="2.60.120.10">
    <property type="entry name" value="Jelly Rolls"/>
    <property type="match status" value="2"/>
</dbReference>
<feature type="binding site" evidence="2">
    <location>
        <position position="100"/>
    </location>
    <ligand>
        <name>Fe cation</name>
        <dbReference type="ChEBI" id="CHEBI:24875"/>
    </ligand>
</feature>
<sequence>MTVVRGIRKAFLAVEQSEGDGARVRRSVGTPALRNFSPFLMLDHFNVQPPAGFPDHPHRGQETITYLLSGAVDHEDFAGNAGSIEKGDLQFMTAGKGIMHAEMPRASDDGSSVTGLQLWVDLPEKLKSCEPRYRDLKGSEIPTVDTDDNKVHIKVISGQSHGVDSVQELSYTPVWMLDIEIKPGGKVVQSLPQKWNAFAYTLSGNTAFGVGADKTTIGQYHNVVFEQEGDEIVAEVSADEKENGHFIS</sequence>
<dbReference type="CDD" id="cd02909">
    <property type="entry name" value="cupin_pirin_N"/>
    <property type="match status" value="1"/>
</dbReference>
<dbReference type="Proteomes" id="UP000256328">
    <property type="component" value="Unassembled WGS sequence"/>
</dbReference>
<gene>
    <name evidence="6" type="ORF">BP5796_08904</name>
</gene>
<dbReference type="Pfam" id="PF02678">
    <property type="entry name" value="Pirin"/>
    <property type="match status" value="1"/>
</dbReference>
<comment type="similarity">
    <text evidence="1 3">Belongs to the pirin family.</text>
</comment>
<dbReference type="PANTHER" id="PTHR13903">
    <property type="entry name" value="PIRIN-RELATED"/>
    <property type="match status" value="1"/>
</dbReference>
<feature type="domain" description="Pirin C-terminal" evidence="5">
    <location>
        <begin position="176"/>
        <end position="237"/>
    </location>
</feature>
<accession>A0A3D8R2J2</accession>